<evidence type="ECO:0000256" key="5">
    <source>
        <dbReference type="ARBA" id="ARBA00022692"/>
    </source>
</evidence>
<feature type="compositionally biased region" description="Pro residues" evidence="8">
    <location>
        <begin position="452"/>
        <end position="462"/>
    </location>
</feature>
<keyword evidence="3" id="KW-0597">Phosphoprotein</keyword>
<keyword evidence="4" id="KW-0808">Transferase</keyword>
<evidence type="ECO:0000256" key="8">
    <source>
        <dbReference type="SAM" id="MobiDB-lite"/>
    </source>
</evidence>
<evidence type="ECO:0000256" key="1">
    <source>
        <dbReference type="ARBA" id="ARBA00000085"/>
    </source>
</evidence>
<comment type="caution">
    <text evidence="11">The sequence shown here is derived from an EMBL/GenBank/DDBJ whole genome shotgun (WGS) entry which is preliminary data.</text>
</comment>
<evidence type="ECO:0000256" key="9">
    <source>
        <dbReference type="SAM" id="Phobius"/>
    </source>
</evidence>
<protein>
    <recommendedName>
        <fullName evidence="2">histidine kinase</fullName>
        <ecNumber evidence="2">2.7.13.3</ecNumber>
    </recommendedName>
</protein>
<keyword evidence="5 9" id="KW-0812">Transmembrane</keyword>
<dbReference type="InterPro" id="IPR036890">
    <property type="entry name" value="HATPase_C_sf"/>
</dbReference>
<feature type="domain" description="Histidine kinase" evidence="10">
    <location>
        <begin position="331"/>
        <end position="436"/>
    </location>
</feature>
<evidence type="ECO:0000256" key="4">
    <source>
        <dbReference type="ARBA" id="ARBA00022679"/>
    </source>
</evidence>
<keyword evidence="12" id="KW-1185">Reference proteome</keyword>
<gene>
    <name evidence="11" type="ORF">GCM10010439_13890</name>
</gene>
<sequence>MSHSSRPVRAPRPPVEKALIAWLICVLGAGAVWLWAVMSVPTDVRPVAGWAGGAAALAFCLASALAVYFAAKASWNGRQLAQIRHGLAGTEQEMYRICEETLPGMAFRAREGASLELLLSETQPPADLQLQRLLHATARELVAAEQRTAAALRNGAGTHRDASRLAEEILPELVRRIREENASLETAISEVPRPDDPVLAELLESVAQEIASGERRGTAAMAACSNAAARVQAQTTSLLADLRELQHRYGGAGEEKIFADLLDLDHRISQLGRLADSIALLSGGRSGRRWTKPIAMESVLRGAMGRINAYRRVRLHSISDSAVVGYAAEGVMHALAELMDNATTFSAHGSEVHVYLEEEDAGIIITIEDSGLGMRKRERLRAEALVGEPSDLKTLAGTRLGLAVVGRLADKYGLSVSFRPSSRGGTGVVLMIPRQLVTQPKPAPAPAREVMSPPPAEPPVPSADPLTTSGEWSGLPKRPRGAALAAAEESGLPTSVAEPSPAPRDTGARFAAFRKAAGKDASTTQDDR</sequence>
<evidence type="ECO:0000256" key="7">
    <source>
        <dbReference type="ARBA" id="ARBA00022989"/>
    </source>
</evidence>
<accession>A0ABN3U0P1</accession>
<dbReference type="SUPFAM" id="SSF55874">
    <property type="entry name" value="ATPase domain of HSP90 chaperone/DNA topoisomerase II/histidine kinase"/>
    <property type="match status" value="1"/>
</dbReference>
<dbReference type="PANTHER" id="PTHR45436:SF5">
    <property type="entry name" value="SENSOR HISTIDINE KINASE TRCS"/>
    <property type="match status" value="1"/>
</dbReference>
<feature type="region of interest" description="Disordered" evidence="8">
    <location>
        <begin position="439"/>
        <end position="528"/>
    </location>
</feature>
<feature type="transmembrane region" description="Helical" evidence="9">
    <location>
        <begin position="20"/>
        <end position="38"/>
    </location>
</feature>
<keyword evidence="6" id="KW-0418">Kinase</keyword>
<reference evidence="11 12" key="1">
    <citation type="journal article" date="2019" name="Int. J. Syst. Evol. Microbiol.">
        <title>The Global Catalogue of Microorganisms (GCM) 10K type strain sequencing project: providing services to taxonomists for standard genome sequencing and annotation.</title>
        <authorList>
            <consortium name="The Broad Institute Genomics Platform"/>
            <consortium name="The Broad Institute Genome Sequencing Center for Infectious Disease"/>
            <person name="Wu L."/>
            <person name="Ma J."/>
        </authorList>
    </citation>
    <scope>NUCLEOTIDE SEQUENCE [LARGE SCALE GENOMIC DNA]</scope>
    <source>
        <strain evidence="11 12">JCM 8201</strain>
    </source>
</reference>
<dbReference type="EC" id="2.7.13.3" evidence="2"/>
<name>A0ABN3U0P1_9ACTN</name>
<dbReference type="PROSITE" id="PS50109">
    <property type="entry name" value="HIS_KIN"/>
    <property type="match status" value="1"/>
</dbReference>
<evidence type="ECO:0000256" key="3">
    <source>
        <dbReference type="ARBA" id="ARBA00022553"/>
    </source>
</evidence>
<dbReference type="InterPro" id="IPR003594">
    <property type="entry name" value="HATPase_dom"/>
</dbReference>
<evidence type="ECO:0000313" key="11">
    <source>
        <dbReference type="EMBL" id="GAA2722127.1"/>
    </source>
</evidence>
<feature type="transmembrane region" description="Helical" evidence="9">
    <location>
        <begin position="50"/>
        <end position="71"/>
    </location>
</feature>
<dbReference type="PANTHER" id="PTHR45436">
    <property type="entry name" value="SENSOR HISTIDINE KINASE YKOH"/>
    <property type="match status" value="1"/>
</dbReference>
<dbReference type="Pfam" id="PF02518">
    <property type="entry name" value="HATPase_c"/>
    <property type="match status" value="1"/>
</dbReference>
<organism evidence="11 12">
    <name type="scientific">Actinocorallia aurantiaca</name>
    <dbReference type="NCBI Taxonomy" id="46204"/>
    <lineage>
        <taxon>Bacteria</taxon>
        <taxon>Bacillati</taxon>
        <taxon>Actinomycetota</taxon>
        <taxon>Actinomycetes</taxon>
        <taxon>Streptosporangiales</taxon>
        <taxon>Thermomonosporaceae</taxon>
        <taxon>Actinocorallia</taxon>
    </lineage>
</organism>
<dbReference type="Proteomes" id="UP001501842">
    <property type="component" value="Unassembled WGS sequence"/>
</dbReference>
<proteinExistence type="predicted"/>
<feature type="compositionally biased region" description="Low complexity" evidence="8">
    <location>
        <begin position="481"/>
        <end position="493"/>
    </location>
</feature>
<keyword evidence="9" id="KW-0472">Membrane</keyword>
<keyword evidence="7 9" id="KW-1133">Transmembrane helix</keyword>
<comment type="catalytic activity">
    <reaction evidence="1">
        <text>ATP + protein L-histidine = ADP + protein N-phospho-L-histidine.</text>
        <dbReference type="EC" id="2.7.13.3"/>
    </reaction>
</comment>
<dbReference type="InterPro" id="IPR050428">
    <property type="entry name" value="TCS_sensor_his_kinase"/>
</dbReference>
<evidence type="ECO:0000256" key="2">
    <source>
        <dbReference type="ARBA" id="ARBA00012438"/>
    </source>
</evidence>
<dbReference type="SMART" id="SM00387">
    <property type="entry name" value="HATPase_c"/>
    <property type="match status" value="1"/>
</dbReference>
<dbReference type="Gene3D" id="3.30.565.10">
    <property type="entry name" value="Histidine kinase-like ATPase, C-terminal domain"/>
    <property type="match status" value="1"/>
</dbReference>
<dbReference type="InterPro" id="IPR005467">
    <property type="entry name" value="His_kinase_dom"/>
</dbReference>
<evidence type="ECO:0000256" key="6">
    <source>
        <dbReference type="ARBA" id="ARBA00022777"/>
    </source>
</evidence>
<dbReference type="EMBL" id="BAAATZ010000006">
    <property type="protein sequence ID" value="GAA2722127.1"/>
    <property type="molecule type" value="Genomic_DNA"/>
</dbReference>
<evidence type="ECO:0000259" key="10">
    <source>
        <dbReference type="PROSITE" id="PS50109"/>
    </source>
</evidence>
<evidence type="ECO:0000313" key="12">
    <source>
        <dbReference type="Proteomes" id="UP001501842"/>
    </source>
</evidence>